<dbReference type="AlphaFoldDB" id="A0A1G4BLW2"/>
<evidence type="ECO:0000313" key="3">
    <source>
        <dbReference type="Proteomes" id="UP000176998"/>
    </source>
</evidence>
<name>A0A1G4BLW2_9PEZI</name>
<dbReference type="OrthoDB" id="4837779at2759"/>
<feature type="region of interest" description="Disordered" evidence="1">
    <location>
        <begin position="51"/>
        <end position="107"/>
    </location>
</feature>
<protein>
    <submittedName>
        <fullName evidence="2">Uncharacterized protein</fullName>
    </submittedName>
</protein>
<evidence type="ECO:0000256" key="1">
    <source>
        <dbReference type="SAM" id="MobiDB-lite"/>
    </source>
</evidence>
<proteinExistence type="predicted"/>
<accession>A0A1G4BLW2</accession>
<dbReference type="RefSeq" id="XP_022479438.1">
    <property type="nucleotide sequence ID" value="XM_022613940.1"/>
</dbReference>
<sequence>MTILKPIWNMTMRIQGFSKDGTHGQLWEVITVIKYFLSHFVEGWKTFYGFTNDDSSEESQEEEPVYSQPQPRQSLRPHPPPGYLHDSQGDPPAVQPSQQPHFNKAALPPHTHQKYIISISNYNDIGHSTQHLLQASINNG</sequence>
<reference evidence="2 3" key="1">
    <citation type="submission" date="2016-09" db="EMBL/GenBank/DDBJ databases">
        <authorList>
            <person name="Capua I."/>
            <person name="De Benedictis P."/>
            <person name="Joannis T."/>
            <person name="Lombin L.H."/>
            <person name="Cattoli G."/>
        </authorList>
    </citation>
    <scope>NUCLEOTIDE SEQUENCE [LARGE SCALE GENOMIC DNA]</scope>
    <source>
        <strain evidence="2 3">IMI 309357</strain>
    </source>
</reference>
<organism evidence="2 3">
    <name type="scientific">Colletotrichum orchidophilum</name>
    <dbReference type="NCBI Taxonomy" id="1209926"/>
    <lineage>
        <taxon>Eukaryota</taxon>
        <taxon>Fungi</taxon>
        <taxon>Dikarya</taxon>
        <taxon>Ascomycota</taxon>
        <taxon>Pezizomycotina</taxon>
        <taxon>Sordariomycetes</taxon>
        <taxon>Hypocreomycetidae</taxon>
        <taxon>Glomerellales</taxon>
        <taxon>Glomerellaceae</taxon>
        <taxon>Colletotrichum</taxon>
    </lineage>
</organism>
<comment type="caution">
    <text evidence="2">The sequence shown here is derived from an EMBL/GenBank/DDBJ whole genome shotgun (WGS) entry which is preliminary data.</text>
</comment>
<dbReference type="EMBL" id="MJBS01000013">
    <property type="protein sequence ID" value="OHF02296.1"/>
    <property type="molecule type" value="Genomic_DNA"/>
</dbReference>
<dbReference type="GeneID" id="34555450"/>
<feature type="compositionally biased region" description="Acidic residues" evidence="1">
    <location>
        <begin position="54"/>
        <end position="64"/>
    </location>
</feature>
<gene>
    <name evidence="2" type="ORF">CORC01_02289</name>
</gene>
<evidence type="ECO:0000313" key="2">
    <source>
        <dbReference type="EMBL" id="OHF02296.1"/>
    </source>
</evidence>
<keyword evidence="3" id="KW-1185">Reference proteome</keyword>
<dbReference type="Proteomes" id="UP000176998">
    <property type="component" value="Unassembled WGS sequence"/>
</dbReference>